<proteinExistence type="inferred from homology"/>
<dbReference type="InterPro" id="IPR001611">
    <property type="entry name" value="Leu-rich_rpt"/>
</dbReference>
<name>A0ABD3RH29_9LAMI</name>
<evidence type="ECO:0000313" key="10">
    <source>
        <dbReference type="Proteomes" id="UP001634393"/>
    </source>
</evidence>
<dbReference type="InterPro" id="IPR055414">
    <property type="entry name" value="LRR_R13L4/SHOC2-like"/>
</dbReference>
<evidence type="ECO:0000256" key="3">
    <source>
        <dbReference type="ARBA" id="ARBA00022729"/>
    </source>
</evidence>
<feature type="domain" description="Disease resistance R13L4/SHOC-2-like LRR" evidence="8">
    <location>
        <begin position="80"/>
        <end position="209"/>
    </location>
</feature>
<evidence type="ECO:0000259" key="7">
    <source>
        <dbReference type="Pfam" id="PF08263"/>
    </source>
</evidence>
<gene>
    <name evidence="9" type="ORF">ACJIZ3_013602</name>
</gene>
<dbReference type="Pfam" id="PF08263">
    <property type="entry name" value="LRRNT_2"/>
    <property type="match status" value="1"/>
</dbReference>
<dbReference type="InterPro" id="IPR013210">
    <property type="entry name" value="LRR_N_plant-typ"/>
</dbReference>
<evidence type="ECO:0000256" key="1">
    <source>
        <dbReference type="ARBA" id="ARBA00004196"/>
    </source>
</evidence>
<evidence type="ECO:0000313" key="9">
    <source>
        <dbReference type="EMBL" id="KAL3812334.1"/>
    </source>
</evidence>
<sequence length="326" mass="36476">MKITLLSLLILSSQIYLSHAQKCNPQDKKVLLQIKKDLNNPYHLASWNPNTDCCSWYVVDCDPITNRINNLHVFAANISGQIPDAVGNLPFLESLMFHKITNLTGTIPSSITKLTRLKSLTISWTNISGQIPSFLSELKALTSLDLSFNNFNGQIPPELAQLRNLTGLRLDRNQLTGSIPESFGELTPSLQYIYMSHNQISGTIPKGWGSLNFTLIQLQRNRIEGDVSVLFGKNKTVDQVDISRNLLEFDFSNLEFPESLGTLDLNHNRITGSLPMGLIDVENLNLNVSYNRLCGRIPVGGRLQELDYTAYFHNRCLCGAPLPECN</sequence>
<dbReference type="Gene3D" id="3.80.10.10">
    <property type="entry name" value="Ribonuclease Inhibitor"/>
    <property type="match status" value="1"/>
</dbReference>
<dbReference type="PANTHER" id="PTHR48059">
    <property type="entry name" value="POLYGALACTURONASE INHIBITOR 1"/>
    <property type="match status" value="1"/>
</dbReference>
<feature type="chain" id="PRO_5044743694" description="Polygalacturonase-inhibiting protein" evidence="6">
    <location>
        <begin position="21"/>
        <end position="326"/>
    </location>
</feature>
<feature type="signal peptide" evidence="6">
    <location>
        <begin position="1"/>
        <end position="20"/>
    </location>
</feature>
<keyword evidence="2" id="KW-0433">Leucine-rich repeat</keyword>
<dbReference type="AlphaFoldDB" id="A0ABD3RH29"/>
<evidence type="ECO:0000256" key="6">
    <source>
        <dbReference type="SAM" id="SignalP"/>
    </source>
</evidence>
<evidence type="ECO:0000256" key="4">
    <source>
        <dbReference type="ARBA" id="ARBA00022737"/>
    </source>
</evidence>
<dbReference type="PANTHER" id="PTHR48059:SF4">
    <property type="entry name" value="POLYGALACTURONASE INHIBITOR 1-RELATED"/>
    <property type="match status" value="1"/>
</dbReference>
<dbReference type="Proteomes" id="UP001634393">
    <property type="component" value="Unassembled WGS sequence"/>
</dbReference>
<evidence type="ECO:0000256" key="5">
    <source>
        <dbReference type="ARBA" id="ARBA00038043"/>
    </source>
</evidence>
<dbReference type="InterPro" id="IPR032675">
    <property type="entry name" value="LRR_dom_sf"/>
</dbReference>
<dbReference type="InterPro" id="IPR051848">
    <property type="entry name" value="PGIP"/>
</dbReference>
<dbReference type="Pfam" id="PF00560">
    <property type="entry name" value="LRR_1"/>
    <property type="match status" value="1"/>
</dbReference>
<evidence type="ECO:0008006" key="11">
    <source>
        <dbReference type="Google" id="ProtNLM"/>
    </source>
</evidence>
<comment type="similarity">
    <text evidence="5">Belongs to the polygalacturonase-inhibiting protein family.</text>
</comment>
<organism evidence="9 10">
    <name type="scientific">Penstemon smallii</name>
    <dbReference type="NCBI Taxonomy" id="265156"/>
    <lineage>
        <taxon>Eukaryota</taxon>
        <taxon>Viridiplantae</taxon>
        <taxon>Streptophyta</taxon>
        <taxon>Embryophyta</taxon>
        <taxon>Tracheophyta</taxon>
        <taxon>Spermatophyta</taxon>
        <taxon>Magnoliopsida</taxon>
        <taxon>eudicotyledons</taxon>
        <taxon>Gunneridae</taxon>
        <taxon>Pentapetalae</taxon>
        <taxon>asterids</taxon>
        <taxon>lamiids</taxon>
        <taxon>Lamiales</taxon>
        <taxon>Plantaginaceae</taxon>
        <taxon>Cheloneae</taxon>
        <taxon>Penstemon</taxon>
    </lineage>
</organism>
<dbReference type="SUPFAM" id="SSF52058">
    <property type="entry name" value="L domain-like"/>
    <property type="match status" value="1"/>
</dbReference>
<protein>
    <recommendedName>
        <fullName evidence="11">Polygalacturonase-inhibiting protein</fullName>
    </recommendedName>
</protein>
<dbReference type="EMBL" id="JBJXBP010000008">
    <property type="protein sequence ID" value="KAL3812334.1"/>
    <property type="molecule type" value="Genomic_DNA"/>
</dbReference>
<evidence type="ECO:0000259" key="8">
    <source>
        <dbReference type="Pfam" id="PF23598"/>
    </source>
</evidence>
<evidence type="ECO:0000256" key="2">
    <source>
        <dbReference type="ARBA" id="ARBA00022614"/>
    </source>
</evidence>
<comment type="caution">
    <text evidence="9">The sequence shown here is derived from an EMBL/GenBank/DDBJ whole genome shotgun (WGS) entry which is preliminary data.</text>
</comment>
<feature type="domain" description="Leucine-rich repeat-containing N-terminal plant-type" evidence="7">
    <location>
        <begin position="25"/>
        <end position="62"/>
    </location>
</feature>
<reference evidence="9 10" key="1">
    <citation type="submission" date="2024-12" db="EMBL/GenBank/DDBJ databases">
        <title>The unique morphological basis and parallel evolutionary history of personate flowers in Penstemon.</title>
        <authorList>
            <person name="Depatie T.H."/>
            <person name="Wessinger C.A."/>
        </authorList>
    </citation>
    <scope>NUCLEOTIDE SEQUENCE [LARGE SCALE GENOMIC DNA]</scope>
    <source>
        <strain evidence="9">WTNN_2</strain>
        <tissue evidence="9">Leaf</tissue>
    </source>
</reference>
<comment type="subcellular location">
    <subcellularLocation>
        <location evidence="1">Cell envelope</location>
    </subcellularLocation>
</comment>
<keyword evidence="10" id="KW-1185">Reference proteome</keyword>
<dbReference type="Pfam" id="PF23598">
    <property type="entry name" value="LRR_14"/>
    <property type="match status" value="1"/>
</dbReference>
<keyword evidence="4" id="KW-0677">Repeat</keyword>
<keyword evidence="3 6" id="KW-0732">Signal</keyword>
<dbReference type="FunFam" id="3.80.10.10:FF:000348">
    <property type="entry name" value="Polygalacturonase inhibitor 1"/>
    <property type="match status" value="1"/>
</dbReference>
<accession>A0ABD3RH29</accession>